<dbReference type="EC" id="2.3.1.275" evidence="10"/>
<comment type="function">
    <text evidence="10">Catalyzes the transfer of an acyl group from acyl-phosphate (acyl-PO(4)) to glycerol-3-phosphate (G3P) to form lysophosphatidic acid (LPA). This enzyme utilizes acyl-phosphate as fatty acyl donor, but not acyl-CoA or acyl-ACP.</text>
</comment>
<evidence type="ECO:0000256" key="10">
    <source>
        <dbReference type="HAMAP-Rule" id="MF_01043"/>
    </source>
</evidence>
<keyword evidence="1 10" id="KW-1003">Cell membrane</keyword>
<dbReference type="PANTHER" id="PTHR30309">
    <property type="entry name" value="INNER MEMBRANE PROTEIN YGIH"/>
    <property type="match status" value="1"/>
</dbReference>
<evidence type="ECO:0000256" key="3">
    <source>
        <dbReference type="ARBA" id="ARBA00022679"/>
    </source>
</evidence>
<comment type="subunit">
    <text evidence="10">Probably interacts with PlsX.</text>
</comment>
<feature type="transmembrane region" description="Helical" evidence="10">
    <location>
        <begin position="86"/>
        <end position="107"/>
    </location>
</feature>
<dbReference type="SMART" id="SM01207">
    <property type="entry name" value="G3P_acyltransf"/>
    <property type="match status" value="1"/>
</dbReference>
<dbReference type="EMBL" id="QKUF01000031">
    <property type="protein sequence ID" value="PZW22600.1"/>
    <property type="molecule type" value="Genomic_DNA"/>
</dbReference>
<evidence type="ECO:0000313" key="11">
    <source>
        <dbReference type="EMBL" id="PZW22600.1"/>
    </source>
</evidence>
<dbReference type="HAMAP" id="MF_01043">
    <property type="entry name" value="PlsY"/>
    <property type="match status" value="1"/>
</dbReference>
<keyword evidence="6 10" id="KW-0443">Lipid metabolism</keyword>
<evidence type="ECO:0000256" key="2">
    <source>
        <dbReference type="ARBA" id="ARBA00022516"/>
    </source>
</evidence>
<proteinExistence type="inferred from homology"/>
<dbReference type="Pfam" id="PF02660">
    <property type="entry name" value="G3P_acyltransf"/>
    <property type="match status" value="1"/>
</dbReference>
<evidence type="ECO:0000256" key="4">
    <source>
        <dbReference type="ARBA" id="ARBA00022692"/>
    </source>
</evidence>
<dbReference type="RefSeq" id="WP_170142928.1">
    <property type="nucleotide sequence ID" value="NZ_BIFX01000001.1"/>
</dbReference>
<dbReference type="PANTHER" id="PTHR30309:SF0">
    <property type="entry name" value="GLYCEROL-3-PHOSPHATE ACYLTRANSFERASE-RELATED"/>
    <property type="match status" value="1"/>
</dbReference>
<keyword evidence="8 10" id="KW-0594">Phospholipid biosynthesis</keyword>
<evidence type="ECO:0000256" key="5">
    <source>
        <dbReference type="ARBA" id="ARBA00022989"/>
    </source>
</evidence>
<dbReference type="NCBIfam" id="TIGR00023">
    <property type="entry name" value="glycerol-3-phosphate 1-O-acyltransferase PlsY"/>
    <property type="match status" value="1"/>
</dbReference>
<dbReference type="GO" id="GO:0008654">
    <property type="term" value="P:phospholipid biosynthetic process"/>
    <property type="evidence" value="ECO:0007669"/>
    <property type="project" value="UniProtKB-UniRule"/>
</dbReference>
<evidence type="ECO:0000256" key="6">
    <source>
        <dbReference type="ARBA" id="ARBA00023098"/>
    </source>
</evidence>
<dbReference type="GO" id="GO:0005886">
    <property type="term" value="C:plasma membrane"/>
    <property type="evidence" value="ECO:0007669"/>
    <property type="project" value="UniProtKB-SubCell"/>
</dbReference>
<dbReference type="Proteomes" id="UP000248806">
    <property type="component" value="Unassembled WGS sequence"/>
</dbReference>
<keyword evidence="5 10" id="KW-1133">Transmembrane helix</keyword>
<gene>
    <name evidence="10" type="primary">plsY</name>
    <name evidence="11" type="ORF">EI42_05385</name>
</gene>
<comment type="subcellular location">
    <subcellularLocation>
        <location evidence="10">Cell membrane</location>
        <topology evidence="10">Multi-pass membrane protein</topology>
    </subcellularLocation>
</comment>
<keyword evidence="11" id="KW-0012">Acyltransferase</keyword>
<accession>A0A326TZ89</accession>
<comment type="catalytic activity">
    <reaction evidence="10">
        <text>an acyl phosphate + sn-glycerol 3-phosphate = a 1-acyl-sn-glycero-3-phosphate + phosphate</text>
        <dbReference type="Rhea" id="RHEA:34075"/>
        <dbReference type="ChEBI" id="CHEBI:43474"/>
        <dbReference type="ChEBI" id="CHEBI:57597"/>
        <dbReference type="ChEBI" id="CHEBI:57970"/>
        <dbReference type="ChEBI" id="CHEBI:59918"/>
        <dbReference type="EC" id="2.3.1.275"/>
    </reaction>
</comment>
<protein>
    <recommendedName>
        <fullName evidence="10">Glycerol-3-phosphate acyltransferase</fullName>
    </recommendedName>
    <alternativeName>
        <fullName evidence="10">Acyl-PO4 G3P acyltransferase</fullName>
    </alternativeName>
    <alternativeName>
        <fullName evidence="10">Acyl-phosphate--glycerol-3-phosphate acyltransferase</fullName>
    </alternativeName>
    <alternativeName>
        <fullName evidence="10">G3P acyltransferase</fullName>
        <shortName evidence="10">GPAT</shortName>
        <ecNumber evidence="10">2.3.1.275</ecNumber>
    </alternativeName>
    <alternativeName>
        <fullName evidence="10">Lysophosphatidic acid synthase</fullName>
        <shortName evidence="10">LPA synthase</shortName>
    </alternativeName>
</protein>
<dbReference type="AlphaFoldDB" id="A0A326TZ89"/>
<evidence type="ECO:0000256" key="1">
    <source>
        <dbReference type="ARBA" id="ARBA00022475"/>
    </source>
</evidence>
<keyword evidence="12" id="KW-1185">Reference proteome</keyword>
<comment type="similarity">
    <text evidence="10">Belongs to the PlsY family.</text>
</comment>
<feature type="transmembrane region" description="Helical" evidence="10">
    <location>
        <begin position="119"/>
        <end position="141"/>
    </location>
</feature>
<evidence type="ECO:0000256" key="8">
    <source>
        <dbReference type="ARBA" id="ARBA00023209"/>
    </source>
</evidence>
<evidence type="ECO:0000256" key="9">
    <source>
        <dbReference type="ARBA" id="ARBA00023264"/>
    </source>
</evidence>
<keyword evidence="3 10" id="KW-0808">Transferase</keyword>
<evidence type="ECO:0000313" key="12">
    <source>
        <dbReference type="Proteomes" id="UP000248806"/>
    </source>
</evidence>
<reference evidence="11 12" key="1">
    <citation type="submission" date="2018-06" db="EMBL/GenBank/DDBJ databases">
        <title>Genomic Encyclopedia of Archaeal and Bacterial Type Strains, Phase II (KMG-II): from individual species to whole genera.</title>
        <authorList>
            <person name="Goeker M."/>
        </authorList>
    </citation>
    <scope>NUCLEOTIDE SEQUENCE [LARGE SCALE GENOMIC DNA]</scope>
    <source>
        <strain evidence="11 12">ATCC BAA-1881</strain>
    </source>
</reference>
<comment type="caution">
    <text evidence="11">The sequence shown here is derived from an EMBL/GenBank/DDBJ whole genome shotgun (WGS) entry which is preliminary data.</text>
</comment>
<keyword evidence="2 10" id="KW-0444">Lipid biosynthesis</keyword>
<keyword evidence="9 10" id="KW-1208">Phospholipid metabolism</keyword>
<name>A0A326TZ89_THEHA</name>
<feature type="transmembrane region" description="Helical" evidence="10">
    <location>
        <begin position="179"/>
        <end position="197"/>
    </location>
</feature>
<comment type="pathway">
    <text evidence="10">Lipid metabolism; phospholipid metabolism.</text>
</comment>
<keyword evidence="4 10" id="KW-0812">Transmembrane</keyword>
<sequence length="224" mass="23964">MLVGIILIALIAYLWGSIPSGYWMGKLLRGKDFDIRQYGSHKIGATNVLRTLGKVPALIVFLVDISKGLGPTLLATFVPFFANGGWGPAVAGLCALLGHCFPIFIGFKGGRGVATGAGALLIISPYIFLISMVVVIATIAISRYVSLGSILGSATAIICGIIFYFVSQNNPQFLIQVNLANLFFLVVVPALIILFHYDNIGRLLKGQERKIGQKVTVQPGDQKA</sequence>
<keyword evidence="7 10" id="KW-0472">Membrane</keyword>
<organism evidence="11 12">
    <name type="scientific">Thermosporothrix hazakensis</name>
    <dbReference type="NCBI Taxonomy" id="644383"/>
    <lineage>
        <taxon>Bacteria</taxon>
        <taxon>Bacillati</taxon>
        <taxon>Chloroflexota</taxon>
        <taxon>Ktedonobacteria</taxon>
        <taxon>Ktedonobacterales</taxon>
        <taxon>Thermosporotrichaceae</taxon>
        <taxon>Thermosporothrix</taxon>
    </lineage>
</organism>
<feature type="transmembrane region" description="Helical" evidence="10">
    <location>
        <begin position="147"/>
        <end position="167"/>
    </location>
</feature>
<dbReference type="InterPro" id="IPR003811">
    <property type="entry name" value="G3P_acylTferase_PlsY"/>
</dbReference>
<evidence type="ECO:0000256" key="7">
    <source>
        <dbReference type="ARBA" id="ARBA00023136"/>
    </source>
</evidence>
<dbReference type="UniPathway" id="UPA00085"/>
<dbReference type="GO" id="GO:0043772">
    <property type="term" value="F:acyl-phosphate glycerol-3-phosphate acyltransferase activity"/>
    <property type="evidence" value="ECO:0007669"/>
    <property type="project" value="UniProtKB-UniRule"/>
</dbReference>